<protein>
    <submittedName>
        <fullName evidence="2">Uncharacterized protein</fullName>
    </submittedName>
</protein>
<dbReference type="EMBL" id="JAGFMF010011775">
    <property type="protein sequence ID" value="KAG8513161.1"/>
    <property type="molecule type" value="Genomic_DNA"/>
</dbReference>
<organism evidence="2 3">
    <name type="scientific">Galemys pyrenaicus</name>
    <name type="common">Iberian desman</name>
    <name type="synonym">Pyrenean desman</name>
    <dbReference type="NCBI Taxonomy" id="202257"/>
    <lineage>
        <taxon>Eukaryota</taxon>
        <taxon>Metazoa</taxon>
        <taxon>Chordata</taxon>
        <taxon>Craniata</taxon>
        <taxon>Vertebrata</taxon>
        <taxon>Euteleostomi</taxon>
        <taxon>Mammalia</taxon>
        <taxon>Eutheria</taxon>
        <taxon>Laurasiatheria</taxon>
        <taxon>Eulipotyphla</taxon>
        <taxon>Talpidae</taxon>
        <taxon>Galemys</taxon>
    </lineage>
</organism>
<gene>
    <name evidence="2" type="ORF">J0S82_004672</name>
</gene>
<dbReference type="Proteomes" id="UP000700334">
    <property type="component" value="Unassembled WGS sequence"/>
</dbReference>
<feature type="compositionally biased region" description="Low complexity" evidence="1">
    <location>
        <begin position="169"/>
        <end position="186"/>
    </location>
</feature>
<proteinExistence type="predicted"/>
<accession>A0A8J6A0Q9</accession>
<evidence type="ECO:0000256" key="1">
    <source>
        <dbReference type="SAM" id="MobiDB-lite"/>
    </source>
</evidence>
<feature type="compositionally biased region" description="Gly residues" evidence="1">
    <location>
        <begin position="202"/>
        <end position="212"/>
    </location>
</feature>
<feature type="region of interest" description="Disordered" evidence="1">
    <location>
        <begin position="1"/>
        <end position="23"/>
    </location>
</feature>
<dbReference type="AlphaFoldDB" id="A0A8J6A0Q9"/>
<comment type="caution">
    <text evidence="2">The sequence shown here is derived from an EMBL/GenBank/DDBJ whole genome shotgun (WGS) entry which is preliminary data.</text>
</comment>
<keyword evidence="3" id="KW-1185">Reference proteome</keyword>
<evidence type="ECO:0000313" key="3">
    <source>
        <dbReference type="Proteomes" id="UP000700334"/>
    </source>
</evidence>
<reference evidence="2" key="1">
    <citation type="journal article" date="2021" name="Evol. Appl.">
        <title>The genome of the Pyrenean desman and the effects of bottlenecks and inbreeding on the genomic landscape of an endangered species.</title>
        <authorList>
            <person name="Escoda L."/>
            <person name="Castresana J."/>
        </authorList>
    </citation>
    <scope>NUCLEOTIDE SEQUENCE</scope>
    <source>
        <strain evidence="2">IBE-C5619</strain>
    </source>
</reference>
<evidence type="ECO:0000313" key="2">
    <source>
        <dbReference type="EMBL" id="KAG8513161.1"/>
    </source>
</evidence>
<name>A0A8J6A0Q9_GALPY</name>
<sequence length="261" mass="27119">MLSRTSRLTGPSPTAQLLPNTQFPDRLAEAKVPDAPVGSRPTRQGLGSRAGAFALDLSESAKAGLTCRSPGHPQCPAQCLALRTCSLAHPELEHELMNEHTLEVPLRLAEQTLREAGESQQARGILVATGLRRRRPGPSTGHAPPRRARTNAPRSPSGRAPPLPGAGCPSRLRPLGGAPLPPRASGRWRLVVPSSAASIIQSGGGGGSGGCGKEAAEAAGTEPQRICIQVRLGSRGTPEARAGHGEHHSGGSLAQECKEEH</sequence>
<feature type="region of interest" description="Disordered" evidence="1">
    <location>
        <begin position="200"/>
        <end position="261"/>
    </location>
</feature>
<feature type="region of interest" description="Disordered" evidence="1">
    <location>
        <begin position="115"/>
        <end position="186"/>
    </location>
</feature>